<evidence type="ECO:0000256" key="1">
    <source>
        <dbReference type="SAM" id="MobiDB-lite"/>
    </source>
</evidence>
<protein>
    <submittedName>
        <fullName evidence="3">Uncharacterized protein</fullName>
    </submittedName>
</protein>
<organism evidence="3 4">
    <name type="scientific">Didymosphaeria variabile</name>
    <dbReference type="NCBI Taxonomy" id="1932322"/>
    <lineage>
        <taxon>Eukaryota</taxon>
        <taxon>Fungi</taxon>
        <taxon>Dikarya</taxon>
        <taxon>Ascomycota</taxon>
        <taxon>Pezizomycotina</taxon>
        <taxon>Dothideomycetes</taxon>
        <taxon>Pleosporomycetidae</taxon>
        <taxon>Pleosporales</taxon>
        <taxon>Massarineae</taxon>
        <taxon>Didymosphaeriaceae</taxon>
        <taxon>Didymosphaeria</taxon>
    </lineage>
</organism>
<dbReference type="RefSeq" id="XP_056070923.1">
    <property type="nucleotide sequence ID" value="XM_056216676.1"/>
</dbReference>
<feature type="compositionally biased region" description="Basic residues" evidence="1">
    <location>
        <begin position="322"/>
        <end position="332"/>
    </location>
</feature>
<proteinExistence type="predicted"/>
<keyword evidence="2" id="KW-1133">Transmembrane helix</keyword>
<evidence type="ECO:0000313" key="3">
    <source>
        <dbReference type="EMBL" id="KAJ4352567.1"/>
    </source>
</evidence>
<feature type="region of interest" description="Disordered" evidence="1">
    <location>
        <begin position="310"/>
        <end position="332"/>
    </location>
</feature>
<dbReference type="OrthoDB" id="3784900at2759"/>
<accession>A0A9W8XKE7</accession>
<dbReference type="Proteomes" id="UP001140513">
    <property type="component" value="Unassembled WGS sequence"/>
</dbReference>
<sequence>MLQSPVSPESPDGARAFHRIHNYEAGLEVAANQNREKNDLDPVVVNSPVDTQSPLYVTHGRWPEAPQAIDSTSPQAMGDAALETSRAAPAPARHSQDASGAEKASTLGISEKGVPNRWCGLSRKVLLLIILLVLLLVGAIIGGAVGGTLAKKSTSLPALANTTALTQPADQTAPSKTSSSTESTSAPHVRFRLQTYDDYNYAGSLQAFTEPGIWAPAFPILSYTWVPARSGDYLDENLLRCSVAFCANETVIGWRGSSEKQQPGSPESNHTANFLHIACDKLNVNPECRGFGLGSPEAETSAMTAQVFSQMPSGTEGEWGRARRWRPVRRRR</sequence>
<feature type="transmembrane region" description="Helical" evidence="2">
    <location>
        <begin position="125"/>
        <end position="149"/>
    </location>
</feature>
<evidence type="ECO:0000313" key="4">
    <source>
        <dbReference type="Proteomes" id="UP001140513"/>
    </source>
</evidence>
<dbReference type="GeneID" id="80911446"/>
<comment type="caution">
    <text evidence="3">The sequence shown here is derived from an EMBL/GenBank/DDBJ whole genome shotgun (WGS) entry which is preliminary data.</text>
</comment>
<feature type="compositionally biased region" description="Polar residues" evidence="1">
    <location>
        <begin position="165"/>
        <end position="174"/>
    </location>
</feature>
<evidence type="ECO:0000256" key="2">
    <source>
        <dbReference type="SAM" id="Phobius"/>
    </source>
</evidence>
<feature type="region of interest" description="Disordered" evidence="1">
    <location>
        <begin position="65"/>
        <end position="106"/>
    </location>
</feature>
<feature type="region of interest" description="Disordered" evidence="1">
    <location>
        <begin position="165"/>
        <end position="184"/>
    </location>
</feature>
<keyword evidence="2" id="KW-0472">Membrane</keyword>
<keyword evidence="2" id="KW-0812">Transmembrane</keyword>
<gene>
    <name evidence="3" type="ORF">N0V89_007916</name>
</gene>
<dbReference type="EMBL" id="JAPEUX010000005">
    <property type="protein sequence ID" value="KAJ4352567.1"/>
    <property type="molecule type" value="Genomic_DNA"/>
</dbReference>
<name>A0A9W8XKE7_9PLEO</name>
<dbReference type="AlphaFoldDB" id="A0A9W8XKE7"/>
<reference evidence="3" key="1">
    <citation type="submission" date="2022-10" db="EMBL/GenBank/DDBJ databases">
        <title>Tapping the CABI collections for fungal endophytes: first genome assemblies for Collariella, Neodidymelliopsis, Ascochyta clinopodiicola, Didymella pomorum, Didymosphaeria variabile, Neocosmospora piperis and Neocucurbitaria cava.</title>
        <authorList>
            <person name="Hill R."/>
        </authorList>
    </citation>
    <scope>NUCLEOTIDE SEQUENCE</scope>
    <source>
        <strain evidence="3">IMI 356815</strain>
    </source>
</reference>
<feature type="compositionally biased region" description="Low complexity" evidence="1">
    <location>
        <begin position="175"/>
        <end position="184"/>
    </location>
</feature>
<keyword evidence="4" id="KW-1185">Reference proteome</keyword>